<dbReference type="Proteomes" id="UP000019276">
    <property type="component" value="Unassembled WGS sequence"/>
</dbReference>
<dbReference type="Gene3D" id="3.90.1200.10">
    <property type="match status" value="1"/>
</dbReference>
<dbReference type="AlphaFoldDB" id="W7QJI0"/>
<dbReference type="RefSeq" id="WP_051479896.1">
    <property type="nucleotide sequence ID" value="NZ_ARZY01000029.1"/>
</dbReference>
<dbReference type="eggNOG" id="COG3178">
    <property type="taxonomic scope" value="Bacteria"/>
</dbReference>
<dbReference type="InterPro" id="IPR011009">
    <property type="entry name" value="Kinase-like_dom_sf"/>
</dbReference>
<gene>
    <name evidence="2" type="ORF">DS2_14074</name>
</gene>
<protein>
    <submittedName>
        <fullName evidence="2">Aminoglycoside phosphotransferase</fullName>
    </submittedName>
</protein>
<dbReference type="STRING" id="1328313.DS2_14074"/>
<proteinExistence type="predicted"/>
<dbReference type="Gene3D" id="3.30.200.20">
    <property type="entry name" value="Phosphorylase Kinase, domain 1"/>
    <property type="match status" value="1"/>
</dbReference>
<keyword evidence="2" id="KW-0808">Transferase</keyword>
<name>W7QJI0_9ALTE</name>
<organism evidence="2 3">
    <name type="scientific">Catenovulum agarivorans DS-2</name>
    <dbReference type="NCBI Taxonomy" id="1328313"/>
    <lineage>
        <taxon>Bacteria</taxon>
        <taxon>Pseudomonadati</taxon>
        <taxon>Pseudomonadota</taxon>
        <taxon>Gammaproteobacteria</taxon>
        <taxon>Alteromonadales</taxon>
        <taxon>Alteromonadaceae</taxon>
        <taxon>Catenovulum</taxon>
    </lineage>
</organism>
<dbReference type="EMBL" id="ARZY01000029">
    <property type="protein sequence ID" value="EWH09107.1"/>
    <property type="molecule type" value="Genomic_DNA"/>
</dbReference>
<dbReference type="SUPFAM" id="SSF56112">
    <property type="entry name" value="Protein kinase-like (PK-like)"/>
    <property type="match status" value="1"/>
</dbReference>
<keyword evidence="3" id="KW-1185">Reference proteome</keyword>
<dbReference type="InterPro" id="IPR002575">
    <property type="entry name" value="Aminoglycoside_PTrfase"/>
</dbReference>
<dbReference type="Pfam" id="PF01636">
    <property type="entry name" value="APH"/>
    <property type="match status" value="1"/>
</dbReference>
<dbReference type="OrthoDB" id="9809275at2"/>
<evidence type="ECO:0000313" key="2">
    <source>
        <dbReference type="EMBL" id="EWH09107.1"/>
    </source>
</evidence>
<dbReference type="GO" id="GO:0016740">
    <property type="term" value="F:transferase activity"/>
    <property type="evidence" value="ECO:0007669"/>
    <property type="project" value="UniProtKB-KW"/>
</dbReference>
<comment type="caution">
    <text evidence="2">The sequence shown here is derived from an EMBL/GenBank/DDBJ whole genome shotgun (WGS) entry which is preliminary data.</text>
</comment>
<sequence>MPQLLQRQQQLNQWLEQHFKRSVQLTLICGDASFRRYFRFSDSGQSYIAVDAPPEHENNPLFVEISQLLTQQQINTVDVIQHDFGNGFMLLKDLGNEHLIDRLNEGNFTQQYSQLFALIAKIQTLPAEHLQLKAYDQTFCLAEMALFNDWYLQQYHKITLSEELQQRLTAALMLISEHFLQQPQVFIHRDLHCKNIMLHNGHAHVIDFQGMMYGPCTYDLASLLKDCYLNWPTEQINDLAEQFRMAYHPDIPAVTWQTWFDIAGLQRHIKCLGIFCRLSLRDNKPAYLQYLPRVLDYVQDVCVRYQHYIPQLAAILECLELTQEQQSCKR</sequence>
<reference evidence="2 3" key="1">
    <citation type="journal article" date="2014" name="Genome Announc.">
        <title>Draft Genome Sequence of the Agar-Degrading Bacterium Catenovulum sp. Strain DS-2, Isolated from Intestines of Haliotis diversicolor.</title>
        <authorList>
            <person name="Shan D."/>
            <person name="Li X."/>
            <person name="Gu Z."/>
            <person name="Wei G."/>
            <person name="Gao Z."/>
            <person name="Shao Z."/>
        </authorList>
    </citation>
    <scope>NUCLEOTIDE SEQUENCE [LARGE SCALE GENOMIC DNA]</scope>
    <source>
        <strain evidence="2 3">DS-2</strain>
    </source>
</reference>
<evidence type="ECO:0000259" key="1">
    <source>
        <dbReference type="Pfam" id="PF01636"/>
    </source>
</evidence>
<feature type="domain" description="Aminoglycoside phosphotransferase" evidence="1">
    <location>
        <begin position="26"/>
        <end position="253"/>
    </location>
</feature>
<accession>W7QJI0</accession>
<evidence type="ECO:0000313" key="3">
    <source>
        <dbReference type="Proteomes" id="UP000019276"/>
    </source>
</evidence>